<sequence length="263" mass="27704">MPSFRDRFLTPQVARAITSPSAILVTAAGASAAILLGLNPIGIVLVGAGAFTARVLGSVPRNSVRPRISPGSLVEPWQSLMKGILDARKRYGAALRGMQAGPLKERLGELGERLESGVDEAWTIAQAGNQLTLGRRQISSETISAELQQAQSAAHTERSDQTIQALQAQLSAAQRLDLTIGDTYDQLRLLDARIDELVTRTVELSVSQASTDDLGGLGGLGAEVDSIVNDMEALRQAVEETQGNTPKGEEPGEPQLGTSSGSV</sequence>
<evidence type="ECO:0000256" key="2">
    <source>
        <dbReference type="SAM" id="Phobius"/>
    </source>
</evidence>
<organism evidence="4">
    <name type="scientific">freshwater metagenome</name>
    <dbReference type="NCBI Taxonomy" id="449393"/>
    <lineage>
        <taxon>unclassified sequences</taxon>
        <taxon>metagenomes</taxon>
        <taxon>ecological metagenomes</taxon>
    </lineage>
</organism>
<keyword evidence="2" id="KW-0472">Membrane</keyword>
<dbReference type="EMBL" id="CAFAAQ010000309">
    <property type="protein sequence ID" value="CAB4827853.1"/>
    <property type="molecule type" value="Genomic_DNA"/>
</dbReference>
<evidence type="ECO:0000313" key="5">
    <source>
        <dbReference type="EMBL" id="CAB5035262.1"/>
    </source>
</evidence>
<dbReference type="EMBL" id="CAFBPW010000118">
    <property type="protein sequence ID" value="CAB5035262.1"/>
    <property type="molecule type" value="Genomic_DNA"/>
</dbReference>
<feature type="region of interest" description="Disordered" evidence="1">
    <location>
        <begin position="236"/>
        <end position="263"/>
    </location>
</feature>
<name>A0A6J7MY27_9ZZZZ</name>
<keyword evidence="2" id="KW-0812">Transmembrane</keyword>
<evidence type="ECO:0000313" key="4">
    <source>
        <dbReference type="EMBL" id="CAB4983952.1"/>
    </source>
</evidence>
<dbReference type="EMBL" id="CAFBOG010000106">
    <property type="protein sequence ID" value="CAB4983952.1"/>
    <property type="molecule type" value="Genomic_DNA"/>
</dbReference>
<feature type="transmembrane region" description="Helical" evidence="2">
    <location>
        <begin position="12"/>
        <end position="35"/>
    </location>
</feature>
<protein>
    <submittedName>
        <fullName evidence="4">Unannotated protein</fullName>
    </submittedName>
</protein>
<gene>
    <name evidence="3" type="ORF">UFOPK3046_02146</name>
    <name evidence="4" type="ORF">UFOPK3914_01178</name>
    <name evidence="5" type="ORF">UFOPK4173_01087</name>
</gene>
<evidence type="ECO:0000256" key="1">
    <source>
        <dbReference type="SAM" id="MobiDB-lite"/>
    </source>
</evidence>
<keyword evidence="2" id="KW-1133">Transmembrane helix</keyword>
<accession>A0A6J7MY27</accession>
<proteinExistence type="predicted"/>
<reference evidence="4" key="1">
    <citation type="submission" date="2020-05" db="EMBL/GenBank/DDBJ databases">
        <authorList>
            <person name="Chiriac C."/>
            <person name="Salcher M."/>
            <person name="Ghai R."/>
            <person name="Kavagutti S V."/>
        </authorList>
    </citation>
    <scope>NUCLEOTIDE SEQUENCE</scope>
</reference>
<dbReference type="AlphaFoldDB" id="A0A6J7MY27"/>
<evidence type="ECO:0000313" key="3">
    <source>
        <dbReference type="EMBL" id="CAB4827853.1"/>
    </source>
</evidence>